<dbReference type="PANTHER" id="PTHR31319:SF110">
    <property type="entry name" value="CCT MOTIF FAMILY PROTEIN"/>
    <property type="match status" value="1"/>
</dbReference>
<name>A0AAV8TC43_9ROSI</name>
<evidence type="ECO:0000313" key="6">
    <source>
        <dbReference type="EMBL" id="KAJ8763865.1"/>
    </source>
</evidence>
<keyword evidence="2 3" id="KW-0539">Nucleus</keyword>
<dbReference type="InterPro" id="IPR045281">
    <property type="entry name" value="CONSTANS-like"/>
</dbReference>
<gene>
    <name evidence="6" type="ORF">K2173_003647</name>
</gene>
<dbReference type="EMBL" id="JAIWQS010000005">
    <property type="protein sequence ID" value="KAJ8763865.1"/>
    <property type="molecule type" value="Genomic_DNA"/>
</dbReference>
<evidence type="ECO:0000256" key="4">
    <source>
        <dbReference type="SAM" id="MobiDB-lite"/>
    </source>
</evidence>
<dbReference type="AlphaFoldDB" id="A0AAV8TC43"/>
<feature type="region of interest" description="Disordered" evidence="4">
    <location>
        <begin position="364"/>
        <end position="386"/>
    </location>
</feature>
<organism evidence="6 7">
    <name type="scientific">Erythroxylum novogranatense</name>
    <dbReference type="NCBI Taxonomy" id="1862640"/>
    <lineage>
        <taxon>Eukaryota</taxon>
        <taxon>Viridiplantae</taxon>
        <taxon>Streptophyta</taxon>
        <taxon>Embryophyta</taxon>
        <taxon>Tracheophyta</taxon>
        <taxon>Spermatophyta</taxon>
        <taxon>Magnoliopsida</taxon>
        <taxon>eudicotyledons</taxon>
        <taxon>Gunneridae</taxon>
        <taxon>Pentapetalae</taxon>
        <taxon>rosids</taxon>
        <taxon>fabids</taxon>
        <taxon>Malpighiales</taxon>
        <taxon>Erythroxylaceae</taxon>
        <taxon>Erythroxylum</taxon>
    </lineage>
</organism>
<evidence type="ECO:0000313" key="7">
    <source>
        <dbReference type="Proteomes" id="UP001159364"/>
    </source>
</evidence>
<comment type="subcellular location">
    <subcellularLocation>
        <location evidence="1 3">Nucleus</location>
    </subcellularLocation>
</comment>
<feature type="compositionally biased region" description="Low complexity" evidence="4">
    <location>
        <begin position="74"/>
        <end position="113"/>
    </location>
</feature>
<dbReference type="GO" id="GO:0005634">
    <property type="term" value="C:nucleus"/>
    <property type="evidence" value="ECO:0007669"/>
    <property type="project" value="UniProtKB-SubCell"/>
</dbReference>
<reference evidence="6 7" key="1">
    <citation type="submission" date="2021-09" db="EMBL/GenBank/DDBJ databases">
        <title>Genomic insights and catalytic innovation underlie evolution of tropane alkaloids biosynthesis.</title>
        <authorList>
            <person name="Wang Y.-J."/>
            <person name="Tian T."/>
            <person name="Huang J.-P."/>
            <person name="Huang S.-X."/>
        </authorList>
    </citation>
    <scope>NUCLEOTIDE SEQUENCE [LARGE SCALE GENOMIC DNA]</scope>
    <source>
        <strain evidence="6">KIB-2018</strain>
        <tissue evidence="6">Leaf</tissue>
    </source>
</reference>
<feature type="region of interest" description="Disordered" evidence="4">
    <location>
        <begin position="74"/>
        <end position="114"/>
    </location>
</feature>
<protein>
    <recommendedName>
        <fullName evidence="5">CCT domain-containing protein</fullName>
    </recommendedName>
</protein>
<keyword evidence="7" id="KW-1185">Reference proteome</keyword>
<proteinExistence type="predicted"/>
<comment type="caution">
    <text evidence="6">The sequence shown here is derived from an EMBL/GenBank/DDBJ whole genome shotgun (WGS) entry which is preliminary data.</text>
</comment>
<dbReference type="GO" id="GO:0009909">
    <property type="term" value="P:regulation of flower development"/>
    <property type="evidence" value="ECO:0007669"/>
    <property type="project" value="InterPro"/>
</dbReference>
<evidence type="ECO:0000256" key="3">
    <source>
        <dbReference type="PROSITE-ProRule" id="PRU00357"/>
    </source>
</evidence>
<sequence length="423" mass="46277">MLQDAIQPPEKDDASSPISLQILDFCDPEFFQETLRNSELTSTSKCYDENSSYTTKFSVPPDIEKFNSFQDNCASSNTGTPTTTTATGSTTASSATTTTTANTNNMNNGNSNNLSFIFDSPPDELDNDISASIDFSPSQTFPLPEFITPDQQEQFEFSSLQPQLSLTDVVSGDGFQQYHTNTVIPLMAPPLTSTFEEDCLSSVPSYVPLNPSSPSCNFLGPSMSAYVAAGAMTAALSVDSTGLFPGGAIIGHDLHLQELEYHGDSGGFYCPDSIQRAFNPGDLQALSNETQQMMGGTGSSTPLASEISSLEDATFKVGKLSVEQRKEKIHRYMKKRNERNFSKKIKYACRKTLADSRPRVRGRFAKNDDFGETPRAACSNHEEEEDDEVVVKEEDDMVDSADIFAHISGVNSFKCNYSIQSWI</sequence>
<evidence type="ECO:0000256" key="2">
    <source>
        <dbReference type="ARBA" id="ARBA00023242"/>
    </source>
</evidence>
<dbReference type="InterPro" id="IPR010402">
    <property type="entry name" value="CCT_domain"/>
</dbReference>
<dbReference type="GO" id="GO:0003700">
    <property type="term" value="F:DNA-binding transcription factor activity"/>
    <property type="evidence" value="ECO:0007669"/>
    <property type="project" value="TreeGrafter"/>
</dbReference>
<dbReference type="PROSITE" id="PS51017">
    <property type="entry name" value="CCT"/>
    <property type="match status" value="1"/>
</dbReference>
<evidence type="ECO:0000256" key="1">
    <source>
        <dbReference type="ARBA" id="ARBA00004123"/>
    </source>
</evidence>
<dbReference type="Proteomes" id="UP001159364">
    <property type="component" value="Linkage Group LG05"/>
</dbReference>
<dbReference type="Pfam" id="PF06203">
    <property type="entry name" value="CCT"/>
    <property type="match status" value="1"/>
</dbReference>
<evidence type="ECO:0000259" key="5">
    <source>
        <dbReference type="PROSITE" id="PS51017"/>
    </source>
</evidence>
<feature type="domain" description="CCT" evidence="5">
    <location>
        <begin position="325"/>
        <end position="367"/>
    </location>
</feature>
<dbReference type="PANTHER" id="PTHR31319">
    <property type="entry name" value="ZINC FINGER PROTEIN CONSTANS-LIKE 4"/>
    <property type="match status" value="1"/>
</dbReference>
<accession>A0AAV8TC43</accession>